<dbReference type="InterPro" id="IPR050179">
    <property type="entry name" value="Trans_hexapeptide_repeat"/>
</dbReference>
<dbReference type="PANTHER" id="PTHR43300">
    <property type="entry name" value="ACETYLTRANSFERASE"/>
    <property type="match status" value="1"/>
</dbReference>
<keyword evidence="2" id="KW-0808">Transferase</keyword>
<protein>
    <submittedName>
        <fullName evidence="2">Hexapeptide repeat of succinyl-transferase</fullName>
    </submittedName>
</protein>
<evidence type="ECO:0000313" key="3">
    <source>
        <dbReference type="Proteomes" id="UP000184066"/>
    </source>
</evidence>
<gene>
    <name evidence="2" type="ORF">SAMN05216200_104159</name>
</gene>
<dbReference type="EMBL" id="FRDL01000004">
    <property type="protein sequence ID" value="SHN65739.1"/>
    <property type="molecule type" value="Genomic_DNA"/>
</dbReference>
<dbReference type="PANTHER" id="PTHR43300:SF11">
    <property type="entry name" value="ACETYLTRANSFERASE RV3034C-RELATED"/>
    <property type="match status" value="1"/>
</dbReference>
<dbReference type="Proteomes" id="UP000184066">
    <property type="component" value="Unassembled WGS sequence"/>
</dbReference>
<evidence type="ECO:0000256" key="1">
    <source>
        <dbReference type="ARBA" id="ARBA00007274"/>
    </source>
</evidence>
<proteinExistence type="inferred from homology"/>
<reference evidence="2 3" key="1">
    <citation type="submission" date="2016-12" db="EMBL/GenBank/DDBJ databases">
        <authorList>
            <person name="Song W.-J."/>
            <person name="Kurnit D.M."/>
        </authorList>
    </citation>
    <scope>NUCLEOTIDE SEQUENCE [LARGE SCALE GENOMIC DNA]</scope>
    <source>
        <strain evidence="2 3">CGMCC 1.10808</strain>
    </source>
</reference>
<dbReference type="InterPro" id="IPR011004">
    <property type="entry name" value="Trimer_LpxA-like_sf"/>
</dbReference>
<dbReference type="OrthoDB" id="9815592at2"/>
<name>A0A1M7T4S9_9RHOB</name>
<dbReference type="Gene3D" id="2.160.10.10">
    <property type="entry name" value="Hexapeptide repeat proteins"/>
    <property type="match status" value="1"/>
</dbReference>
<dbReference type="RefSeq" id="WP_072747116.1">
    <property type="nucleotide sequence ID" value="NZ_FOHL01000004.1"/>
</dbReference>
<dbReference type="STRING" id="1189325.SAMN04488119_104159"/>
<sequence>MAKGGRLGLGYFTIKRVRKVLVRLRLLALRRIWGMDIDPTVELSMSASFDRVYPRGIHVGPFTYLAFESKILTHDMTRGLYLDTRIGANCFIGGRSLILPGITIGDGCIVAAGAVVTRDVPPGCIVAGNPARVVREGIEVVRYGRLAHADENERRILAAWAEDEANRA</sequence>
<dbReference type="SUPFAM" id="SSF51161">
    <property type="entry name" value="Trimeric LpxA-like enzymes"/>
    <property type="match status" value="1"/>
</dbReference>
<dbReference type="CDD" id="cd04647">
    <property type="entry name" value="LbH_MAT_like"/>
    <property type="match status" value="1"/>
</dbReference>
<evidence type="ECO:0000313" key="2">
    <source>
        <dbReference type="EMBL" id="SHN65739.1"/>
    </source>
</evidence>
<comment type="similarity">
    <text evidence="1">Belongs to the transferase hexapeptide repeat family.</text>
</comment>
<dbReference type="Pfam" id="PF14602">
    <property type="entry name" value="Hexapep_2"/>
    <property type="match status" value="1"/>
</dbReference>
<organism evidence="2 3">
    <name type="scientific">Oceanicella actignis</name>
    <dbReference type="NCBI Taxonomy" id="1189325"/>
    <lineage>
        <taxon>Bacteria</taxon>
        <taxon>Pseudomonadati</taxon>
        <taxon>Pseudomonadota</taxon>
        <taxon>Alphaproteobacteria</taxon>
        <taxon>Rhodobacterales</taxon>
        <taxon>Paracoccaceae</taxon>
        <taxon>Oceanicella</taxon>
    </lineage>
</organism>
<dbReference type="InterPro" id="IPR001451">
    <property type="entry name" value="Hexapep"/>
</dbReference>
<keyword evidence="3" id="KW-1185">Reference proteome</keyword>
<dbReference type="AlphaFoldDB" id="A0A1M7T4S9"/>
<dbReference type="GO" id="GO:0016740">
    <property type="term" value="F:transferase activity"/>
    <property type="evidence" value="ECO:0007669"/>
    <property type="project" value="UniProtKB-KW"/>
</dbReference>
<accession>A0A1M7T4S9</accession>